<proteinExistence type="predicted"/>
<dbReference type="OrthoDB" id="5405464at2"/>
<reference evidence="2 3" key="1">
    <citation type="submission" date="2018-04" db="EMBL/GenBank/DDBJ databases">
        <title>Denitrifier Microvirgula.</title>
        <authorList>
            <person name="Anderson E."/>
            <person name="Jang J."/>
            <person name="Ishii S."/>
        </authorList>
    </citation>
    <scope>NUCLEOTIDE SEQUENCE [LARGE SCALE GENOMIC DNA]</scope>
    <source>
        <strain evidence="2 3">BE2.4</strain>
    </source>
</reference>
<accession>A0A2S0PDM3</accession>
<keyword evidence="1" id="KW-0472">Membrane</keyword>
<keyword evidence="1" id="KW-0812">Transmembrane</keyword>
<dbReference type="KEGG" id="maer:DAI18_16445"/>
<evidence type="ECO:0000256" key="1">
    <source>
        <dbReference type="SAM" id="Phobius"/>
    </source>
</evidence>
<evidence type="ECO:0000313" key="3">
    <source>
        <dbReference type="Proteomes" id="UP000244173"/>
    </source>
</evidence>
<dbReference type="STRING" id="1122240.GCA_000620105_02279"/>
<dbReference type="Proteomes" id="UP000244173">
    <property type="component" value="Chromosome"/>
</dbReference>
<keyword evidence="1" id="KW-1133">Transmembrane helix</keyword>
<dbReference type="EMBL" id="CP028519">
    <property type="protein sequence ID" value="AVY95461.1"/>
    <property type="molecule type" value="Genomic_DNA"/>
</dbReference>
<gene>
    <name evidence="2" type="ORF">DAI18_16445</name>
</gene>
<evidence type="ECO:0008006" key="4">
    <source>
        <dbReference type="Google" id="ProtNLM"/>
    </source>
</evidence>
<dbReference type="RefSeq" id="WP_051528871.1">
    <property type="nucleotide sequence ID" value="NZ_CALFSO010000012.1"/>
</dbReference>
<dbReference type="AlphaFoldDB" id="A0A2S0PDM3"/>
<keyword evidence="3" id="KW-1185">Reference proteome</keyword>
<evidence type="ECO:0000313" key="2">
    <source>
        <dbReference type="EMBL" id="AVY95461.1"/>
    </source>
</evidence>
<protein>
    <recommendedName>
        <fullName evidence="4">Transmembrane protein</fullName>
    </recommendedName>
</protein>
<sequence length="114" mass="13155">MTDLQIHRPGDDSLRTLTLVVYGLYGLSLFIGVTAIVAIVVNYIKREDVAGTLYESHFRWQMRTFWFSVLWGVLAGLTFWFGLGLVIGGVAWIWYIYRVVKGFLFLNDNKPMPY</sequence>
<feature type="transmembrane region" description="Helical" evidence="1">
    <location>
        <begin position="65"/>
        <end position="97"/>
    </location>
</feature>
<organism evidence="2 3">
    <name type="scientific">Microvirgula aerodenitrificans</name>
    <dbReference type="NCBI Taxonomy" id="57480"/>
    <lineage>
        <taxon>Bacteria</taxon>
        <taxon>Pseudomonadati</taxon>
        <taxon>Pseudomonadota</taxon>
        <taxon>Betaproteobacteria</taxon>
        <taxon>Neisseriales</taxon>
        <taxon>Aquaspirillaceae</taxon>
        <taxon>Microvirgula</taxon>
    </lineage>
</organism>
<name>A0A2S0PDM3_9NEIS</name>
<feature type="transmembrane region" description="Helical" evidence="1">
    <location>
        <begin position="20"/>
        <end position="44"/>
    </location>
</feature>